<feature type="domain" description="EF-hand" evidence="20">
    <location>
        <begin position="470"/>
        <end position="505"/>
    </location>
</feature>
<evidence type="ECO:0000313" key="22">
    <source>
        <dbReference type="EMBL" id="CAK7346118.1"/>
    </source>
</evidence>
<keyword evidence="3 16" id="KW-0396">Initiation factor</keyword>
<gene>
    <name evidence="22" type="ORF">DCAF_LOCUS18788</name>
</gene>
<dbReference type="Pfam" id="PF01399">
    <property type="entry name" value="PCI"/>
    <property type="match status" value="1"/>
</dbReference>
<dbReference type="GO" id="GO:0016282">
    <property type="term" value="C:eukaryotic 43S preinitiation complex"/>
    <property type="evidence" value="ECO:0007669"/>
    <property type="project" value="UniProtKB-UniRule"/>
</dbReference>
<dbReference type="InterPro" id="IPR011992">
    <property type="entry name" value="EF-hand-dom_pair"/>
</dbReference>
<dbReference type="Pfam" id="PF13499">
    <property type="entry name" value="EF-hand_7"/>
    <property type="match status" value="2"/>
</dbReference>
<keyword evidence="9" id="KW-0418">Kinase</keyword>
<keyword evidence="4" id="KW-0597">Phosphoprotein</keyword>
<comment type="subcellular location">
    <subcellularLocation>
        <location evidence="16">Cytoplasm</location>
    </subcellularLocation>
</comment>
<keyword evidence="12 16" id="KW-0648">Protein biosynthesis</keyword>
<feature type="domain" description="EF-hand" evidence="20">
    <location>
        <begin position="578"/>
        <end position="612"/>
    </location>
</feature>
<dbReference type="CDD" id="cd05117">
    <property type="entry name" value="STKc_CAMK"/>
    <property type="match status" value="1"/>
</dbReference>
<evidence type="ECO:0000256" key="18">
    <source>
        <dbReference type="SAM" id="MobiDB-lite"/>
    </source>
</evidence>
<evidence type="ECO:0000259" key="19">
    <source>
        <dbReference type="PROSITE" id="PS50011"/>
    </source>
</evidence>
<organism evidence="22 23">
    <name type="scientific">Dovyalis caffra</name>
    <dbReference type="NCBI Taxonomy" id="77055"/>
    <lineage>
        <taxon>Eukaryota</taxon>
        <taxon>Viridiplantae</taxon>
        <taxon>Streptophyta</taxon>
        <taxon>Embryophyta</taxon>
        <taxon>Tracheophyta</taxon>
        <taxon>Spermatophyta</taxon>
        <taxon>Magnoliopsida</taxon>
        <taxon>eudicotyledons</taxon>
        <taxon>Gunneridae</taxon>
        <taxon>Pentapetalae</taxon>
        <taxon>rosids</taxon>
        <taxon>fabids</taxon>
        <taxon>Malpighiales</taxon>
        <taxon>Salicaceae</taxon>
        <taxon>Flacourtieae</taxon>
        <taxon>Dovyalis</taxon>
    </lineage>
</organism>
<dbReference type="PROSITE" id="PS50222">
    <property type="entry name" value="EF_HAND_2"/>
    <property type="match status" value="4"/>
</dbReference>
<feature type="compositionally biased region" description="Gly residues" evidence="18">
    <location>
        <begin position="1464"/>
        <end position="1477"/>
    </location>
</feature>
<feature type="domain" description="EF-hand" evidence="20">
    <location>
        <begin position="542"/>
        <end position="577"/>
    </location>
</feature>
<evidence type="ECO:0000256" key="9">
    <source>
        <dbReference type="ARBA" id="ARBA00022777"/>
    </source>
</evidence>
<dbReference type="InterPro" id="IPR058999">
    <property type="entry name" value="EIF3CL_C"/>
</dbReference>
<dbReference type="SMART" id="SM00088">
    <property type="entry name" value="PINT"/>
    <property type="match status" value="1"/>
</dbReference>
<comment type="function">
    <text evidence="16">Component of the eukaryotic translation initiation factor 3 (eIF-3) complex, which is involved in protein synthesis of a specialized repertoire of mRNAs and, together with other initiation factors, stimulates binding of mRNA and methionyl-tRNAi to the 40S ribosome. The eIF-3 complex specifically targets and initiates translation of a subset of mRNAs involved in cell proliferation.</text>
</comment>
<dbReference type="PROSITE" id="PS50250">
    <property type="entry name" value="PCI"/>
    <property type="match status" value="1"/>
</dbReference>
<dbReference type="GO" id="GO:0003723">
    <property type="term" value="F:RNA binding"/>
    <property type="evidence" value="ECO:0007669"/>
    <property type="project" value="InterPro"/>
</dbReference>
<comment type="caution">
    <text evidence="22">The sequence shown here is derived from an EMBL/GenBank/DDBJ whole genome shotgun (WGS) entry which is preliminary data.</text>
</comment>
<dbReference type="InterPro" id="IPR000717">
    <property type="entry name" value="PCI_dom"/>
</dbReference>
<dbReference type="Proteomes" id="UP001314170">
    <property type="component" value="Unassembled WGS sequence"/>
</dbReference>
<evidence type="ECO:0000256" key="13">
    <source>
        <dbReference type="ARBA" id="ARBA00024334"/>
    </source>
</evidence>
<dbReference type="PANTHER" id="PTHR13937:SF0">
    <property type="entry name" value="EUKARYOTIC TRANSLATION INITIATION FACTOR 3 SUBUNIT C-RELATED"/>
    <property type="match status" value="1"/>
</dbReference>
<keyword evidence="6" id="KW-0479">Metal-binding</keyword>
<evidence type="ECO:0000259" key="20">
    <source>
        <dbReference type="PROSITE" id="PS50222"/>
    </source>
</evidence>
<keyword evidence="1 16" id="KW-0963">Cytoplasm</keyword>
<dbReference type="InterPro" id="IPR027516">
    <property type="entry name" value="EIF3C"/>
</dbReference>
<evidence type="ECO:0000256" key="15">
    <source>
        <dbReference type="ARBA" id="ARBA00048679"/>
    </source>
</evidence>
<reference evidence="22 23" key="1">
    <citation type="submission" date="2024-01" db="EMBL/GenBank/DDBJ databases">
        <authorList>
            <person name="Waweru B."/>
        </authorList>
    </citation>
    <scope>NUCLEOTIDE SEQUENCE [LARGE SCALE GENOMIC DNA]</scope>
</reference>
<dbReference type="InterPro" id="IPR036390">
    <property type="entry name" value="WH_DNA-bd_sf"/>
</dbReference>
<feature type="domain" description="PCI" evidence="21">
    <location>
        <begin position="1225"/>
        <end position="1397"/>
    </location>
</feature>
<dbReference type="GO" id="GO:0005509">
    <property type="term" value="F:calcium ion binding"/>
    <property type="evidence" value="ECO:0007669"/>
    <property type="project" value="InterPro"/>
</dbReference>
<feature type="domain" description="EF-hand" evidence="20">
    <location>
        <begin position="506"/>
        <end position="541"/>
    </location>
</feature>
<feature type="compositionally biased region" description="Acidic residues" evidence="18">
    <location>
        <begin position="627"/>
        <end position="644"/>
    </location>
</feature>
<keyword evidence="8 17" id="KW-0547">Nucleotide-binding</keyword>
<feature type="compositionally biased region" description="Basic and acidic residues" evidence="18">
    <location>
        <begin position="828"/>
        <end position="837"/>
    </location>
</feature>
<comment type="catalytic activity">
    <reaction evidence="15">
        <text>L-seryl-[protein] + ATP = O-phospho-L-seryl-[protein] + ADP + H(+)</text>
        <dbReference type="Rhea" id="RHEA:17989"/>
        <dbReference type="Rhea" id="RHEA-COMP:9863"/>
        <dbReference type="Rhea" id="RHEA-COMP:11604"/>
        <dbReference type="ChEBI" id="CHEBI:15378"/>
        <dbReference type="ChEBI" id="CHEBI:29999"/>
        <dbReference type="ChEBI" id="CHEBI:30616"/>
        <dbReference type="ChEBI" id="CHEBI:83421"/>
        <dbReference type="ChEBI" id="CHEBI:456216"/>
        <dbReference type="EC" id="2.7.11.1"/>
    </reaction>
</comment>
<dbReference type="GO" id="GO:0005852">
    <property type="term" value="C:eukaryotic translation initiation factor 3 complex"/>
    <property type="evidence" value="ECO:0007669"/>
    <property type="project" value="UniProtKB-UniRule"/>
</dbReference>
<dbReference type="PROSITE" id="PS50011">
    <property type="entry name" value="PROTEIN_KINASE_DOM"/>
    <property type="match status" value="1"/>
</dbReference>
<dbReference type="HAMAP" id="MF_03002">
    <property type="entry name" value="eIF3c"/>
    <property type="match status" value="1"/>
</dbReference>
<evidence type="ECO:0000313" key="23">
    <source>
        <dbReference type="Proteomes" id="UP001314170"/>
    </source>
</evidence>
<keyword evidence="23" id="KW-1185">Reference proteome</keyword>
<protein>
    <recommendedName>
        <fullName evidence="16">Eukaryotic translation initiation factor 3 subunit C</fullName>
        <shortName evidence="16">eIF3c</shortName>
    </recommendedName>
    <alternativeName>
        <fullName evidence="16">Eukaryotic translation initiation factor 3 subunit 8</fullName>
    </alternativeName>
    <alternativeName>
        <fullName evidence="16">eIF3 p110</fullName>
    </alternativeName>
</protein>
<comment type="subunit">
    <text evidence="16">Component of the eukaryotic translation initiation factor 3 (eIF-3) complex.</text>
</comment>
<evidence type="ECO:0000256" key="1">
    <source>
        <dbReference type="ARBA" id="ARBA00022490"/>
    </source>
</evidence>
<dbReference type="InterPro" id="IPR018247">
    <property type="entry name" value="EF_Hand_1_Ca_BS"/>
</dbReference>
<dbReference type="SMART" id="SM00054">
    <property type="entry name" value="EFh"/>
    <property type="match status" value="4"/>
</dbReference>
<dbReference type="PROSITE" id="PS00018">
    <property type="entry name" value="EF_HAND_1"/>
    <property type="match status" value="4"/>
</dbReference>
<dbReference type="SMART" id="SM00220">
    <property type="entry name" value="S_TKc"/>
    <property type="match status" value="1"/>
</dbReference>
<dbReference type="GO" id="GO:0005524">
    <property type="term" value="F:ATP binding"/>
    <property type="evidence" value="ECO:0007669"/>
    <property type="project" value="UniProtKB-UniRule"/>
</dbReference>
<dbReference type="Gene3D" id="1.10.510.10">
    <property type="entry name" value="Transferase(Phosphotransferase) domain 1"/>
    <property type="match status" value="1"/>
</dbReference>
<feature type="compositionally biased region" description="Polar residues" evidence="18">
    <location>
        <begin position="88"/>
        <end position="98"/>
    </location>
</feature>
<feature type="compositionally biased region" description="Pro residues" evidence="18">
    <location>
        <begin position="74"/>
        <end position="84"/>
    </location>
</feature>
<evidence type="ECO:0000256" key="12">
    <source>
        <dbReference type="ARBA" id="ARBA00022917"/>
    </source>
</evidence>
<keyword evidence="11 17" id="KW-0067">ATP-binding</keyword>
<evidence type="ECO:0000256" key="14">
    <source>
        <dbReference type="ARBA" id="ARBA00047899"/>
    </source>
</evidence>
<evidence type="ECO:0000256" key="8">
    <source>
        <dbReference type="ARBA" id="ARBA00022741"/>
    </source>
</evidence>
<evidence type="ECO:0000256" key="11">
    <source>
        <dbReference type="ARBA" id="ARBA00022840"/>
    </source>
</evidence>
<dbReference type="Pfam" id="PF00069">
    <property type="entry name" value="Pkinase"/>
    <property type="match status" value="2"/>
</dbReference>
<feature type="region of interest" description="Disordered" evidence="18">
    <location>
        <begin position="784"/>
        <end position="837"/>
    </location>
</feature>
<evidence type="ECO:0000256" key="5">
    <source>
        <dbReference type="ARBA" id="ARBA00022679"/>
    </source>
</evidence>
<name>A0AAV1S7C3_9ROSI</name>
<dbReference type="PROSITE" id="PS00107">
    <property type="entry name" value="PROTEIN_KINASE_ATP"/>
    <property type="match status" value="1"/>
</dbReference>
<dbReference type="Pfam" id="PF05470">
    <property type="entry name" value="eIF-3c_N"/>
    <property type="match status" value="1"/>
</dbReference>
<dbReference type="InterPro" id="IPR017441">
    <property type="entry name" value="Protein_kinase_ATP_BS"/>
</dbReference>
<comment type="catalytic activity">
    <reaction evidence="14">
        <text>L-threonyl-[protein] + ATP = O-phospho-L-threonyl-[protein] + ADP + H(+)</text>
        <dbReference type="Rhea" id="RHEA:46608"/>
        <dbReference type="Rhea" id="RHEA-COMP:11060"/>
        <dbReference type="Rhea" id="RHEA-COMP:11605"/>
        <dbReference type="ChEBI" id="CHEBI:15378"/>
        <dbReference type="ChEBI" id="CHEBI:30013"/>
        <dbReference type="ChEBI" id="CHEBI:30616"/>
        <dbReference type="ChEBI" id="CHEBI:61977"/>
        <dbReference type="ChEBI" id="CHEBI:456216"/>
        <dbReference type="EC" id="2.7.11.1"/>
    </reaction>
</comment>
<dbReference type="Gene3D" id="3.30.200.20">
    <property type="entry name" value="Phosphorylase Kinase, domain 1"/>
    <property type="match status" value="1"/>
</dbReference>
<evidence type="ECO:0000256" key="10">
    <source>
        <dbReference type="ARBA" id="ARBA00022837"/>
    </source>
</evidence>
<feature type="region of interest" description="Disordered" evidence="18">
    <location>
        <begin position="1"/>
        <end position="110"/>
    </location>
</feature>
<feature type="compositionally biased region" description="Acidic residues" evidence="18">
    <location>
        <begin position="789"/>
        <end position="812"/>
    </location>
</feature>
<dbReference type="SUPFAM" id="SSF56112">
    <property type="entry name" value="Protein kinase-like (PK-like)"/>
    <property type="match status" value="1"/>
</dbReference>
<dbReference type="FunFam" id="3.30.200.20:FF:000004">
    <property type="entry name" value="Calcium-dependent protein kinase 1"/>
    <property type="match status" value="1"/>
</dbReference>
<dbReference type="InterPro" id="IPR008271">
    <property type="entry name" value="Ser/Thr_kinase_AS"/>
</dbReference>
<sequence length="1524" mass="171728">MVESVEMHGSLELTEETFGMKEERGAGGGQLLPTNPMGHCFSRSRSHDIPISSSSDEYYYRPAPPKRPTQARYNPPPPPPPPPAAVSAATSKPALTSKTFEKSRTTVTSSSNIGPILGKPYIDIATIYDLDKELGRGQFGITYLCTEKATGRKYACKSISSRKLVSAKDIEDVRREIAILQHLTGQPNIVEFRGAYEDKQNLHLVMELCSGGELFDRIIAKGTYSEKEAATIIRQIVNVVHVCHFMGVIHRDLKPENFLFASKEENAPIKATDFGLSVFIEEEIPETRCSGHTQASLSPTREEAQRPEPQTFHVKHAAKTNSPGKVYNEIVGSAYYVAPEVLSRSYGKEIDVWSAGIILYILLRGVPPFWAETEKGIFEAILEGNLDLDSNPWPNISSSAKDLIKKMITKDPKGRITAAQALEHPWMKVDGEASDKPIDSAVLIRMKQFRAMNKLKKLALKVIAENLSEEEIKGLKQMFNNMDTDRSGTITYDELKSGLSRLGSKLTEVEIKQLMDAADVDKSGTIDYVEFITATMHRHRLDKEENLYKAFQYFDKDDSGFITREELRQAMAQYGMGDDATIDEVIEDVDTDKDGNINYEEFVTMMRKGTLDYEEEMASRFWTQGDSESDEESDYEDEVEDGEAGEASAQTAQNRYLRGTASDSDDSDDQKRVVRSAKDKRFEEMSATVDQMKNAMKINDWVSLQESFDKINKQLEKVMRVMESDKVPALYIKALVMLEDFLNQALANKEAKKKMSSSNAKALNAMKQKLKKNNKQYEDQINKYREHPESEEEPEADEESEEEEESDLEFEEDPSKIVISDEDDGEDQSEKDGGWEKMLSKKDKLMDKQFAKDPSEITWDIVNKKFKEIVAARGRRGTGRFEQVEQLTFLTKVAKTPAQKLEILFSVVAAQFDVNPGLSGHMPINVWKNCVHNMLIILDILVQYENIIVDDTVEPDENETQKGADHGGPIRIWGNLVAFLERMDTEFFKSLQCIDPHTREYVERLRDEPMFLVLAQNVQGYLERIGDLKAASKVALRRVELIYYKPQEVYDAMRKLAEQTEDGDNGEEPKVEESRGPSAFVVTPELVPRKPTFPENSRTMMDALVSLIYKSGDERTKARAMLCDIYHHALLDEFSISRDLLLMSHLQDNIQHMDISSQILFNRAMAQLGLCAFRVGLITEAHGCLSELYSGGRVKELLAQGFSQSRYHEKTPEQERLERRRQMPYHMHINLELLESVHLSCAMLLEVPYMAANVLDAKRKVISKTFRRLLEVSERQTFTGPPENVRDHVMAATRALRKGDFQRAFDVIESLDVWKLLRNKDGVLEMLKAKIKEEALRTYLFSYSSSYDSLGLDQLTKMFDLSASQTQVIVSKMMINDELQASWDQPTQCIVFHGIQHTRLQALAFQLTEKLSILAESNERATEARIGGGGLDLPQRRRDGQDFANVAAAGGKWQDNSSFIHGRQGSGRSGYGGGGGRPQVLGQAAGVGYSRAAGNMRSGGGYSGGSRYQDAPTRMVTLNRGARA</sequence>
<evidence type="ECO:0000256" key="4">
    <source>
        <dbReference type="ARBA" id="ARBA00022553"/>
    </source>
</evidence>
<dbReference type="PROSITE" id="PS00108">
    <property type="entry name" value="PROTEIN_KINASE_ST"/>
    <property type="match status" value="1"/>
</dbReference>
<evidence type="ECO:0000256" key="16">
    <source>
        <dbReference type="HAMAP-Rule" id="MF_03002"/>
    </source>
</evidence>
<dbReference type="SUPFAM" id="SSF47473">
    <property type="entry name" value="EF-hand"/>
    <property type="match status" value="1"/>
</dbReference>
<dbReference type="InterPro" id="IPR002048">
    <property type="entry name" value="EF_hand_dom"/>
</dbReference>
<dbReference type="Pfam" id="PF26569">
    <property type="entry name" value="EIF3CL_C"/>
    <property type="match status" value="1"/>
</dbReference>
<keyword evidence="5" id="KW-0808">Transferase</keyword>
<dbReference type="FunFam" id="1.10.238.10:FF:000015">
    <property type="entry name" value="Calcium-dependent protein kinase 1"/>
    <property type="match status" value="1"/>
</dbReference>
<dbReference type="GO" id="GO:0003743">
    <property type="term" value="F:translation initiation factor activity"/>
    <property type="evidence" value="ECO:0007669"/>
    <property type="project" value="UniProtKB-UniRule"/>
</dbReference>
<comment type="similarity">
    <text evidence="16">Belongs to the eIF-3 subunit C family.</text>
</comment>
<feature type="region of interest" description="Disordered" evidence="18">
    <location>
        <begin position="1455"/>
        <end position="1477"/>
    </location>
</feature>
<evidence type="ECO:0000256" key="3">
    <source>
        <dbReference type="ARBA" id="ARBA00022540"/>
    </source>
</evidence>
<dbReference type="GO" id="GO:0004674">
    <property type="term" value="F:protein serine/threonine kinase activity"/>
    <property type="evidence" value="ECO:0007669"/>
    <property type="project" value="UniProtKB-KW"/>
</dbReference>
<evidence type="ECO:0000256" key="17">
    <source>
        <dbReference type="PROSITE-ProRule" id="PRU10141"/>
    </source>
</evidence>
<dbReference type="GO" id="GO:0001732">
    <property type="term" value="P:formation of cytoplasmic translation initiation complex"/>
    <property type="evidence" value="ECO:0007669"/>
    <property type="project" value="UniProtKB-UniRule"/>
</dbReference>
<dbReference type="InterPro" id="IPR000719">
    <property type="entry name" value="Prot_kinase_dom"/>
</dbReference>
<dbReference type="SUPFAM" id="SSF46785">
    <property type="entry name" value="Winged helix' DNA-binding domain"/>
    <property type="match status" value="1"/>
</dbReference>
<keyword evidence="10" id="KW-0106">Calcium</keyword>
<evidence type="ECO:0000256" key="2">
    <source>
        <dbReference type="ARBA" id="ARBA00022527"/>
    </source>
</evidence>
<dbReference type="Gene3D" id="1.10.238.10">
    <property type="entry name" value="EF-hand"/>
    <property type="match status" value="1"/>
</dbReference>
<dbReference type="InterPro" id="IPR008905">
    <property type="entry name" value="EIF3C_N_dom"/>
</dbReference>
<dbReference type="PANTHER" id="PTHR13937">
    <property type="entry name" value="EUKARYOTIC TRANSLATION INITATION FACTOR 3, SUBUNIT 8 EIF3S8 -RELATED"/>
    <property type="match status" value="1"/>
</dbReference>
<keyword evidence="7" id="KW-0677">Repeat</keyword>
<evidence type="ECO:0000259" key="21">
    <source>
        <dbReference type="PROSITE" id="PS50250"/>
    </source>
</evidence>
<evidence type="ECO:0000256" key="7">
    <source>
        <dbReference type="ARBA" id="ARBA00022737"/>
    </source>
</evidence>
<accession>A0AAV1S7C3</accession>
<dbReference type="InterPro" id="IPR011009">
    <property type="entry name" value="Kinase-like_dom_sf"/>
</dbReference>
<dbReference type="GO" id="GO:0031369">
    <property type="term" value="F:translation initiation factor binding"/>
    <property type="evidence" value="ECO:0007669"/>
    <property type="project" value="InterPro"/>
</dbReference>
<evidence type="ECO:0000256" key="6">
    <source>
        <dbReference type="ARBA" id="ARBA00022723"/>
    </source>
</evidence>
<dbReference type="EMBL" id="CAWUPB010001173">
    <property type="protein sequence ID" value="CAK7346118.1"/>
    <property type="molecule type" value="Genomic_DNA"/>
</dbReference>
<dbReference type="GO" id="GO:0033290">
    <property type="term" value="C:eukaryotic 48S preinitiation complex"/>
    <property type="evidence" value="ECO:0007669"/>
    <property type="project" value="UniProtKB-UniRule"/>
</dbReference>
<feature type="binding site" evidence="17">
    <location>
        <position position="157"/>
    </location>
    <ligand>
        <name>ATP</name>
        <dbReference type="ChEBI" id="CHEBI:30616"/>
    </ligand>
</feature>
<keyword evidence="2" id="KW-0723">Serine/threonine-protein kinase</keyword>
<feature type="region of interest" description="Disordered" evidence="18">
    <location>
        <begin position="622"/>
        <end position="679"/>
    </location>
</feature>
<feature type="compositionally biased region" description="Basic and acidic residues" evidence="18">
    <location>
        <begin position="669"/>
        <end position="679"/>
    </location>
</feature>
<comment type="similarity">
    <text evidence="13">Belongs to the protein kinase superfamily. Ser/Thr protein kinase family. CDPK subfamily.</text>
</comment>
<feature type="domain" description="Protein kinase" evidence="19">
    <location>
        <begin position="128"/>
        <end position="427"/>
    </location>
</feature>
<proteinExistence type="inferred from homology"/>